<proteinExistence type="inferred from homology"/>
<accession>A0AAE3ZJU4</accession>
<dbReference type="PANTHER" id="PTHR34297:SF3">
    <property type="entry name" value="ALKALINE SHOCK PROTEIN 23"/>
    <property type="match status" value="1"/>
</dbReference>
<dbReference type="EMBL" id="JAVDXW010000002">
    <property type="protein sequence ID" value="MDR7304477.1"/>
    <property type="molecule type" value="Genomic_DNA"/>
</dbReference>
<evidence type="ECO:0000313" key="3">
    <source>
        <dbReference type="EMBL" id="MDR7304477.1"/>
    </source>
</evidence>
<evidence type="ECO:0000313" key="4">
    <source>
        <dbReference type="Proteomes" id="UP001180845"/>
    </source>
</evidence>
<dbReference type="Proteomes" id="UP001180845">
    <property type="component" value="Unassembled WGS sequence"/>
</dbReference>
<name>A0AAE3ZJU4_9ACTN</name>
<comment type="similarity">
    <text evidence="1">Belongs to the asp23 family.</text>
</comment>
<feature type="compositionally biased region" description="Low complexity" evidence="2">
    <location>
        <begin position="1"/>
        <end position="31"/>
    </location>
</feature>
<dbReference type="InterPro" id="IPR005531">
    <property type="entry name" value="Asp23"/>
</dbReference>
<evidence type="ECO:0000256" key="1">
    <source>
        <dbReference type="ARBA" id="ARBA00005721"/>
    </source>
</evidence>
<reference evidence="3" key="1">
    <citation type="submission" date="2023-07" db="EMBL/GenBank/DDBJ databases">
        <title>Sequencing the genomes of 1000 actinobacteria strains.</title>
        <authorList>
            <person name="Klenk H.-P."/>
        </authorList>
    </citation>
    <scope>NUCLEOTIDE SEQUENCE</scope>
    <source>
        <strain evidence="3">DSM 45977</strain>
    </source>
</reference>
<organism evidence="3 4">
    <name type="scientific">Haloactinomyces albus</name>
    <dbReference type="NCBI Taxonomy" id="1352928"/>
    <lineage>
        <taxon>Bacteria</taxon>
        <taxon>Bacillati</taxon>
        <taxon>Actinomycetota</taxon>
        <taxon>Actinomycetes</taxon>
        <taxon>Actinopolysporales</taxon>
        <taxon>Actinopolysporaceae</taxon>
        <taxon>Haloactinomyces</taxon>
    </lineage>
</organism>
<sequence length="126" mass="12740">MTTPTGQQPTTEPQRKGAASTAPSPRSPAVSEGSPLESSQGKTTVADVVVTKIAGRAAREVSGVYGFGTGTSRAWGAVRERIPGARASSSQGVSVEVGERQAAIDLVIVVDYGVAIAELAARCAAT</sequence>
<keyword evidence="4" id="KW-1185">Reference proteome</keyword>
<dbReference type="AlphaFoldDB" id="A0AAE3ZJU4"/>
<evidence type="ECO:0000256" key="2">
    <source>
        <dbReference type="SAM" id="MobiDB-lite"/>
    </source>
</evidence>
<dbReference type="Pfam" id="PF03780">
    <property type="entry name" value="Asp23"/>
    <property type="match status" value="1"/>
</dbReference>
<gene>
    <name evidence="3" type="ORF">JOF55_004721</name>
</gene>
<dbReference type="PANTHER" id="PTHR34297">
    <property type="entry name" value="HYPOTHETICAL CYTOSOLIC PROTEIN-RELATED"/>
    <property type="match status" value="1"/>
</dbReference>
<protein>
    <submittedName>
        <fullName evidence="3">Alkaline shock family protein YloU</fullName>
    </submittedName>
</protein>
<feature type="region of interest" description="Disordered" evidence="2">
    <location>
        <begin position="1"/>
        <end position="43"/>
    </location>
</feature>
<comment type="caution">
    <text evidence="3">The sequence shown here is derived from an EMBL/GenBank/DDBJ whole genome shotgun (WGS) entry which is preliminary data.</text>
</comment>